<name>A0A438C3E2_VITVI</name>
<evidence type="ECO:0000313" key="2">
    <source>
        <dbReference type="EMBL" id="RVW17772.1"/>
    </source>
</evidence>
<organism evidence="2 3">
    <name type="scientific">Vitis vinifera</name>
    <name type="common">Grape</name>
    <dbReference type="NCBI Taxonomy" id="29760"/>
    <lineage>
        <taxon>Eukaryota</taxon>
        <taxon>Viridiplantae</taxon>
        <taxon>Streptophyta</taxon>
        <taxon>Embryophyta</taxon>
        <taxon>Tracheophyta</taxon>
        <taxon>Spermatophyta</taxon>
        <taxon>Magnoliopsida</taxon>
        <taxon>eudicotyledons</taxon>
        <taxon>Gunneridae</taxon>
        <taxon>Pentapetalae</taxon>
        <taxon>rosids</taxon>
        <taxon>Vitales</taxon>
        <taxon>Vitaceae</taxon>
        <taxon>Viteae</taxon>
        <taxon>Vitis</taxon>
    </lineage>
</organism>
<comment type="caution">
    <text evidence="2">The sequence shown here is derived from an EMBL/GenBank/DDBJ whole genome shotgun (WGS) entry which is preliminary data.</text>
</comment>
<accession>A0A438C3E2</accession>
<dbReference type="AlphaFoldDB" id="A0A438C3E2"/>
<gene>
    <name evidence="2" type="ORF">CK203_071738</name>
</gene>
<evidence type="ECO:0000256" key="1">
    <source>
        <dbReference type="SAM" id="MobiDB-lite"/>
    </source>
</evidence>
<sequence>MSERLKGKRVGESAKGAQTSLPGSDSVVKVWPSCWKGLRPAFVSRGVVGGWKLLAGKLRSLGFSLTQRGEESKASGGKEYSIVEVETSSSVEIRNAVWLEIEKKVIVSNEEVLKGSLDKEFRMVWVRILGIPLHLWGKSLFKSLGEACGCFVAVDEDTSEHRFLQWARILVKVRGWNFSSSLQVVVGSTSYAIHLWWETLPWKSEVQPLQRCKGRGGGDEVVDGSHTPQRVAKVLSVKGTSLVSLDDLLFSAKGEKGTIPDVMEAVVGAETSLPPASDGLELSGGGSSELGQPAFLLGPEKDRCHSSSSTALASFEGPDPCASTPMVLVAILKPLADDALLEEVLRFQGSVLVKVRGDSLEMASPNTLEKGVEAMKGPLSMVFPDDLEVVFPENVYLGEGLLF</sequence>
<evidence type="ECO:0000313" key="3">
    <source>
        <dbReference type="Proteomes" id="UP000288805"/>
    </source>
</evidence>
<proteinExistence type="predicted"/>
<protein>
    <submittedName>
        <fullName evidence="2">Uncharacterized protein</fullName>
    </submittedName>
</protein>
<dbReference type="EMBL" id="QGNW01002574">
    <property type="protein sequence ID" value="RVW17772.1"/>
    <property type="molecule type" value="Genomic_DNA"/>
</dbReference>
<feature type="region of interest" description="Disordered" evidence="1">
    <location>
        <begin position="1"/>
        <end position="25"/>
    </location>
</feature>
<dbReference type="Proteomes" id="UP000288805">
    <property type="component" value="Unassembled WGS sequence"/>
</dbReference>
<feature type="compositionally biased region" description="Basic and acidic residues" evidence="1">
    <location>
        <begin position="1"/>
        <end position="12"/>
    </location>
</feature>
<dbReference type="PANTHER" id="PTHR34427">
    <property type="entry name" value="DUF4283 DOMAIN PROTEIN"/>
    <property type="match status" value="1"/>
</dbReference>
<reference evidence="2 3" key="1">
    <citation type="journal article" date="2018" name="PLoS Genet.">
        <title>Population sequencing reveals clonal diversity and ancestral inbreeding in the grapevine cultivar Chardonnay.</title>
        <authorList>
            <person name="Roach M.J."/>
            <person name="Johnson D.L."/>
            <person name="Bohlmann J."/>
            <person name="van Vuuren H.J."/>
            <person name="Jones S.J."/>
            <person name="Pretorius I.S."/>
            <person name="Schmidt S.A."/>
            <person name="Borneman A.R."/>
        </authorList>
    </citation>
    <scope>NUCLEOTIDE SEQUENCE [LARGE SCALE GENOMIC DNA]</scope>
    <source>
        <strain evidence="3">cv. Chardonnay</strain>
        <tissue evidence="2">Leaf</tissue>
    </source>
</reference>
<dbReference type="PANTHER" id="PTHR34427:SF5">
    <property type="entry name" value="DUF4283 DOMAIN-CONTAINING PROTEIN"/>
    <property type="match status" value="1"/>
</dbReference>